<reference evidence="2 3" key="1">
    <citation type="submission" date="2016-10" db="EMBL/GenBank/DDBJ databases">
        <authorList>
            <person name="de Groot N.N."/>
        </authorList>
    </citation>
    <scope>NUCLEOTIDE SEQUENCE [LARGE SCALE GENOMIC DNA]</scope>
    <source>
        <strain evidence="2 3">CGMCC 1.11156</strain>
    </source>
</reference>
<dbReference type="PANTHER" id="PTHR10046">
    <property type="entry name" value="ATP DEPENDENT LON PROTEASE FAMILY MEMBER"/>
    <property type="match status" value="1"/>
</dbReference>
<dbReference type="Pfam" id="PF05362">
    <property type="entry name" value="Lon_C"/>
    <property type="match status" value="1"/>
</dbReference>
<name>A0A1I3L3A7_9ACTN</name>
<sequence length="349" mass="37076">MSQRLIAALIAGPLVLALLVTAAFLPLPYVTYAPGYTVDVLAEDAGAEIIQVDGAKTYRDDGQLRMTTVLVSVPKLRKNLFDLMFVWAKSDDAVYPYDAVYGEDETPESNDREGAVSMVTSQDAATAVALRELGYEPESAVEVAFVEAGSPSQGKLLVRDIILEVDGAPLKDPQQLVEAINSAEPGQSVDFKVRRVRTDYDVSIVPRKVDGELRIGITPGIGYLFPFDVRVNIDPDIGGPSAGLMFSLAIYDTLTPGSLTGGKVVAGTGEIAGDGTVGPIGGIQQKIAGARDDGAELFLVPSDNCEEALGANNEDMRLVKATTMPIALKAIQDWVEDPDVDLPSCEDAS</sequence>
<evidence type="ECO:0000313" key="3">
    <source>
        <dbReference type="Proteomes" id="UP000198649"/>
    </source>
</evidence>
<organism evidence="2 3">
    <name type="scientific">Nocardioides psychrotolerans</name>
    <dbReference type="NCBI Taxonomy" id="1005945"/>
    <lineage>
        <taxon>Bacteria</taxon>
        <taxon>Bacillati</taxon>
        <taxon>Actinomycetota</taxon>
        <taxon>Actinomycetes</taxon>
        <taxon>Propionibacteriales</taxon>
        <taxon>Nocardioidaceae</taxon>
        <taxon>Nocardioides</taxon>
    </lineage>
</organism>
<dbReference type="InterPro" id="IPR036034">
    <property type="entry name" value="PDZ_sf"/>
</dbReference>
<gene>
    <name evidence="2" type="ORF">SAMN05216561_11313</name>
</gene>
<dbReference type="SUPFAM" id="SSF50156">
    <property type="entry name" value="PDZ domain-like"/>
    <property type="match status" value="1"/>
</dbReference>
<dbReference type="InterPro" id="IPR014721">
    <property type="entry name" value="Ribsml_uS5_D2-typ_fold_subgr"/>
</dbReference>
<protein>
    <submittedName>
        <fullName evidence="2">PDZ domain-containing protein</fullName>
    </submittedName>
</protein>
<feature type="domain" description="PDZ" evidence="1">
    <location>
        <begin position="131"/>
        <end position="197"/>
    </location>
</feature>
<evidence type="ECO:0000313" key="2">
    <source>
        <dbReference type="EMBL" id="SFI79220.1"/>
    </source>
</evidence>
<dbReference type="Proteomes" id="UP000198649">
    <property type="component" value="Unassembled WGS sequence"/>
</dbReference>
<dbReference type="GO" id="GO:0004176">
    <property type="term" value="F:ATP-dependent peptidase activity"/>
    <property type="evidence" value="ECO:0007669"/>
    <property type="project" value="InterPro"/>
</dbReference>
<dbReference type="RefSeq" id="WP_091115007.1">
    <property type="nucleotide sequence ID" value="NZ_BKAF01000016.1"/>
</dbReference>
<evidence type="ECO:0000259" key="1">
    <source>
        <dbReference type="SMART" id="SM00228"/>
    </source>
</evidence>
<dbReference type="AlphaFoldDB" id="A0A1I3L3A7"/>
<dbReference type="InterPro" id="IPR008269">
    <property type="entry name" value="Lon_proteolytic"/>
</dbReference>
<dbReference type="Pfam" id="PF13180">
    <property type="entry name" value="PDZ_2"/>
    <property type="match status" value="1"/>
</dbReference>
<dbReference type="InterPro" id="IPR027065">
    <property type="entry name" value="Lon_Prtase"/>
</dbReference>
<dbReference type="InterPro" id="IPR020568">
    <property type="entry name" value="Ribosomal_Su5_D2-typ_SF"/>
</dbReference>
<dbReference type="GO" id="GO:0005524">
    <property type="term" value="F:ATP binding"/>
    <property type="evidence" value="ECO:0007669"/>
    <property type="project" value="InterPro"/>
</dbReference>
<dbReference type="Gene3D" id="2.30.42.10">
    <property type="match status" value="1"/>
</dbReference>
<accession>A0A1I3L3A7</accession>
<proteinExistence type="predicted"/>
<dbReference type="InterPro" id="IPR001478">
    <property type="entry name" value="PDZ"/>
</dbReference>
<dbReference type="GO" id="GO:0004252">
    <property type="term" value="F:serine-type endopeptidase activity"/>
    <property type="evidence" value="ECO:0007669"/>
    <property type="project" value="InterPro"/>
</dbReference>
<dbReference type="OrthoDB" id="2356897at2"/>
<dbReference type="GO" id="GO:0030163">
    <property type="term" value="P:protein catabolic process"/>
    <property type="evidence" value="ECO:0007669"/>
    <property type="project" value="InterPro"/>
</dbReference>
<dbReference type="GO" id="GO:0006508">
    <property type="term" value="P:proteolysis"/>
    <property type="evidence" value="ECO:0007669"/>
    <property type="project" value="InterPro"/>
</dbReference>
<dbReference type="Gene3D" id="3.30.230.10">
    <property type="match status" value="1"/>
</dbReference>
<dbReference type="SUPFAM" id="SSF54211">
    <property type="entry name" value="Ribosomal protein S5 domain 2-like"/>
    <property type="match status" value="1"/>
</dbReference>
<dbReference type="EMBL" id="FOQG01000013">
    <property type="protein sequence ID" value="SFI79220.1"/>
    <property type="molecule type" value="Genomic_DNA"/>
</dbReference>
<dbReference type="STRING" id="1005945.SAMN05216561_11313"/>
<dbReference type="SMART" id="SM00228">
    <property type="entry name" value="PDZ"/>
    <property type="match status" value="1"/>
</dbReference>
<keyword evidence="3" id="KW-1185">Reference proteome</keyword>